<evidence type="ECO:0000256" key="1">
    <source>
        <dbReference type="ARBA" id="ARBA00001974"/>
    </source>
</evidence>
<dbReference type="OrthoDB" id="9806724at2"/>
<keyword evidence="3" id="KW-0274">FAD</keyword>
<dbReference type="Gene3D" id="3.90.700.10">
    <property type="entry name" value="Succinate dehydrogenase/fumarate reductase flavoprotein, catalytic domain"/>
    <property type="match status" value="1"/>
</dbReference>
<proteinExistence type="predicted"/>
<dbReference type="eggNOG" id="COG1053">
    <property type="taxonomic scope" value="Bacteria"/>
</dbReference>
<dbReference type="GO" id="GO:0016491">
    <property type="term" value="F:oxidoreductase activity"/>
    <property type="evidence" value="ECO:0007669"/>
    <property type="project" value="UniProtKB-KW"/>
</dbReference>
<dbReference type="Proteomes" id="UP000007721">
    <property type="component" value="Chromosome"/>
</dbReference>
<dbReference type="RefSeq" id="WP_012647515.1">
    <property type="nucleotide sequence ID" value="NC_011979.1"/>
</dbReference>
<evidence type="ECO:0000256" key="4">
    <source>
        <dbReference type="ARBA" id="ARBA00023002"/>
    </source>
</evidence>
<dbReference type="EMBL" id="CP001390">
    <property type="protein sequence ID" value="ACM20786.1"/>
    <property type="molecule type" value="Genomic_DNA"/>
</dbReference>
<organism evidence="6 7">
    <name type="scientific">Geotalea daltonii (strain DSM 22248 / JCM 15807 / FRC-32)</name>
    <name type="common">Geobacter daltonii</name>
    <dbReference type="NCBI Taxonomy" id="316067"/>
    <lineage>
        <taxon>Bacteria</taxon>
        <taxon>Pseudomonadati</taxon>
        <taxon>Thermodesulfobacteriota</taxon>
        <taxon>Desulfuromonadia</taxon>
        <taxon>Geobacterales</taxon>
        <taxon>Geobacteraceae</taxon>
        <taxon>Geotalea</taxon>
    </lineage>
</organism>
<keyword evidence="4" id="KW-0560">Oxidoreductase</keyword>
<dbReference type="STRING" id="316067.Geob_2433"/>
<dbReference type="PANTHER" id="PTHR43400">
    <property type="entry name" value="FUMARATE REDUCTASE"/>
    <property type="match status" value="1"/>
</dbReference>
<evidence type="ECO:0000313" key="6">
    <source>
        <dbReference type="EMBL" id="ACM20786.1"/>
    </source>
</evidence>
<comment type="cofactor">
    <cofactor evidence="1">
        <name>FAD</name>
        <dbReference type="ChEBI" id="CHEBI:57692"/>
    </cofactor>
</comment>
<dbReference type="Pfam" id="PF00890">
    <property type="entry name" value="FAD_binding_2"/>
    <property type="match status" value="1"/>
</dbReference>
<dbReference type="GO" id="GO:0008202">
    <property type="term" value="P:steroid metabolic process"/>
    <property type="evidence" value="ECO:0007669"/>
    <property type="project" value="UniProtKB-ARBA"/>
</dbReference>
<dbReference type="HOGENOM" id="CLU_011398_4_3_7"/>
<dbReference type="PANTHER" id="PTHR43400:SF10">
    <property type="entry name" value="3-OXOSTEROID 1-DEHYDROGENASE"/>
    <property type="match status" value="1"/>
</dbReference>
<dbReference type="InterPro" id="IPR050315">
    <property type="entry name" value="FAD-oxidoreductase_2"/>
</dbReference>
<feature type="domain" description="FAD-dependent oxidoreductase 2 FAD-binding" evidence="5">
    <location>
        <begin position="12"/>
        <end position="466"/>
    </location>
</feature>
<dbReference type="InterPro" id="IPR003953">
    <property type="entry name" value="FAD-dep_OxRdtase_2_FAD-bd"/>
</dbReference>
<accession>B9M006</accession>
<evidence type="ECO:0000256" key="2">
    <source>
        <dbReference type="ARBA" id="ARBA00022630"/>
    </source>
</evidence>
<sequence length="484" mass="52227">MPSNAAWDMTTDVIVIGYGGAGATAAIAAHDAGAATLVLESTERGGGNTLVSFGGFVSHDDPKKALEYFTALFDYSHSERDDRLLDVFVEETAKTRDWLKTLHPEVQFQAYGGAGYPQLPGAEAVKRYVVKGTNKGTTAFAQNLWQLLSHAVEHRRKIPVLTRTPAKCLVTGSNGEVIGVIAQSGTGEIAIEARRGVILASGGYEFDPLILKNSIKGSPVYSLGHPGNRGDGVRMAQKVGAALWHMNGVSCAFGLKVPEFDPALLMSIGNTGQIFVDRRGKRFINESTVERHAALLAVDYFDSHLLAYPRIPFYLVFDEKTRRREPLSRSAGLGHAGTRYAWSKDNRKEIDKGWILRAETVVELADKLGIPSLNLSDTIEQWNSSVIAGKDGLFGRQMPTETGLAMIDTGPYYAVEIHPSLINTQGGPRRNERAEIVDPFGQPIPGLYGAGELGSLWGLIYQGGGNIAECLAFGRIAGVNAAGR</sequence>
<dbReference type="AlphaFoldDB" id="B9M006"/>
<name>B9M006_GEODF</name>
<protein>
    <submittedName>
        <fullName evidence="6">Oxidoreductase, flavin-binding</fullName>
    </submittedName>
</protein>
<dbReference type="InterPro" id="IPR027477">
    <property type="entry name" value="Succ_DH/fumarate_Rdtase_cat_sf"/>
</dbReference>
<evidence type="ECO:0000256" key="3">
    <source>
        <dbReference type="ARBA" id="ARBA00022827"/>
    </source>
</evidence>
<evidence type="ECO:0000259" key="5">
    <source>
        <dbReference type="Pfam" id="PF00890"/>
    </source>
</evidence>
<evidence type="ECO:0000313" key="7">
    <source>
        <dbReference type="Proteomes" id="UP000007721"/>
    </source>
</evidence>
<dbReference type="InterPro" id="IPR036188">
    <property type="entry name" value="FAD/NAD-bd_sf"/>
</dbReference>
<dbReference type="KEGG" id="geo:Geob_2433"/>
<gene>
    <name evidence="6" type="ordered locus">Geob_2433</name>
</gene>
<keyword evidence="7" id="KW-1185">Reference proteome</keyword>
<dbReference type="SUPFAM" id="SSF51905">
    <property type="entry name" value="FAD/NAD(P)-binding domain"/>
    <property type="match status" value="1"/>
</dbReference>
<reference evidence="6 7" key="1">
    <citation type="submission" date="2009-01" db="EMBL/GenBank/DDBJ databases">
        <title>Complete sequence of Geobacter sp. FRC-32.</title>
        <authorList>
            <consortium name="US DOE Joint Genome Institute"/>
            <person name="Lucas S."/>
            <person name="Copeland A."/>
            <person name="Lapidus A."/>
            <person name="Glavina del Rio T."/>
            <person name="Dalin E."/>
            <person name="Tice H."/>
            <person name="Bruce D."/>
            <person name="Goodwin L."/>
            <person name="Pitluck S."/>
            <person name="Saunders E."/>
            <person name="Brettin T."/>
            <person name="Detter J.C."/>
            <person name="Han C."/>
            <person name="Larimer F."/>
            <person name="Land M."/>
            <person name="Hauser L."/>
            <person name="Kyrpides N."/>
            <person name="Ovchinnikova G."/>
            <person name="Kostka J."/>
            <person name="Richardson P."/>
        </authorList>
    </citation>
    <scope>NUCLEOTIDE SEQUENCE [LARGE SCALE GENOMIC DNA]</scope>
    <source>
        <strain evidence="7">DSM 22248 / JCM 15807 / FRC-32</strain>
    </source>
</reference>
<keyword evidence="2" id="KW-0285">Flavoprotein</keyword>
<dbReference type="Gene3D" id="3.50.50.60">
    <property type="entry name" value="FAD/NAD(P)-binding domain"/>
    <property type="match status" value="1"/>
</dbReference>
<dbReference type="SUPFAM" id="SSF56425">
    <property type="entry name" value="Succinate dehydrogenase/fumarate reductase flavoprotein, catalytic domain"/>
    <property type="match status" value="1"/>
</dbReference>